<dbReference type="EMBL" id="JAKIJS010000003">
    <property type="protein sequence ID" value="MCF6139383.1"/>
    <property type="molecule type" value="Genomic_DNA"/>
</dbReference>
<dbReference type="Proteomes" id="UP001649381">
    <property type="component" value="Unassembled WGS sequence"/>
</dbReference>
<comment type="caution">
    <text evidence="2">The sequence shown here is derived from an EMBL/GenBank/DDBJ whole genome shotgun (WGS) entry which is preliminary data.</text>
</comment>
<organism evidence="2 3">
    <name type="scientific">Pseudalkalibacillus berkeleyi</name>
    <dbReference type="NCBI Taxonomy" id="1069813"/>
    <lineage>
        <taxon>Bacteria</taxon>
        <taxon>Bacillati</taxon>
        <taxon>Bacillota</taxon>
        <taxon>Bacilli</taxon>
        <taxon>Bacillales</taxon>
        <taxon>Fictibacillaceae</taxon>
        <taxon>Pseudalkalibacillus</taxon>
    </lineage>
</organism>
<reference evidence="2 3" key="1">
    <citation type="submission" date="2022-01" db="EMBL/GenBank/DDBJ databases">
        <title>Alkalihalobacillus sp. EGI L200015, a novel bacterium isolated from a salt lake sediment.</title>
        <authorList>
            <person name="Gao L."/>
            <person name="Fang B.-Z."/>
            <person name="Li W.-J."/>
        </authorList>
    </citation>
    <scope>NUCLEOTIDE SEQUENCE [LARGE SCALE GENOMIC DNA]</scope>
    <source>
        <strain evidence="2 3">KCTC 12718</strain>
    </source>
</reference>
<evidence type="ECO:0000313" key="3">
    <source>
        <dbReference type="Proteomes" id="UP001649381"/>
    </source>
</evidence>
<name>A0ABS9H684_9BACL</name>
<gene>
    <name evidence="2" type="ORF">L2716_16780</name>
</gene>
<protein>
    <submittedName>
        <fullName evidence="2">DUF3905 domain-containing protein</fullName>
    </submittedName>
</protein>
<evidence type="ECO:0000313" key="2">
    <source>
        <dbReference type="EMBL" id="MCF6139383.1"/>
    </source>
</evidence>
<dbReference type="RefSeq" id="WP_236338149.1">
    <property type="nucleotide sequence ID" value="NZ_JAKIJS010000003.1"/>
</dbReference>
<feature type="region of interest" description="Disordered" evidence="1">
    <location>
        <begin position="1"/>
        <end position="21"/>
    </location>
</feature>
<dbReference type="InterPro" id="IPR024999">
    <property type="entry name" value="DUF3905"/>
</dbReference>
<accession>A0ABS9H684</accession>
<keyword evidence="3" id="KW-1185">Reference proteome</keyword>
<proteinExistence type="predicted"/>
<dbReference type="Pfam" id="PF13045">
    <property type="entry name" value="DUF3905"/>
    <property type="match status" value="1"/>
</dbReference>
<evidence type="ECO:0000256" key="1">
    <source>
        <dbReference type="SAM" id="MobiDB-lite"/>
    </source>
</evidence>
<sequence length="113" mass="12918">MDHKKDQQVSIDGTMPHQANAPIFKKVDEKDRQPFVNEYGVTIGDSHYESDNSPLQNWSDDVDPAIMSGDQWVHPHNDIGWNSTENRALAEKNHVPKDKTFMHATKDVSYARD</sequence>